<dbReference type="AlphaFoldDB" id="A0A1I7UR24"/>
<keyword evidence="1" id="KW-1185">Reference proteome</keyword>
<sequence>MAKTRWNLKRDIELTDREMDKELDSSYYRFSQEIKQLLAEYDTLTHQEASRRYQNLIHNYKIDLLVATDKPEPIDVIVTCFVLPVRIIRDFINYAFGYRPVRPSIVYHV</sequence>
<dbReference type="WBParaSite" id="Csp11.Scaffold630.g18489.t2">
    <property type="protein sequence ID" value="Csp11.Scaffold630.g18489.t2"/>
    <property type="gene ID" value="Csp11.Scaffold630.g18489"/>
</dbReference>
<protein>
    <submittedName>
        <fullName evidence="2">DUF4368 domain-containing protein</fullName>
    </submittedName>
</protein>
<organism evidence="1 2">
    <name type="scientific">Caenorhabditis tropicalis</name>
    <dbReference type="NCBI Taxonomy" id="1561998"/>
    <lineage>
        <taxon>Eukaryota</taxon>
        <taxon>Metazoa</taxon>
        <taxon>Ecdysozoa</taxon>
        <taxon>Nematoda</taxon>
        <taxon>Chromadorea</taxon>
        <taxon>Rhabditida</taxon>
        <taxon>Rhabditina</taxon>
        <taxon>Rhabditomorpha</taxon>
        <taxon>Rhabditoidea</taxon>
        <taxon>Rhabditidae</taxon>
        <taxon>Peloderinae</taxon>
        <taxon>Caenorhabditis</taxon>
    </lineage>
</organism>
<reference evidence="2" key="1">
    <citation type="submission" date="2016-11" db="UniProtKB">
        <authorList>
            <consortium name="WormBaseParasite"/>
        </authorList>
    </citation>
    <scope>IDENTIFICATION</scope>
</reference>
<evidence type="ECO:0000313" key="1">
    <source>
        <dbReference type="Proteomes" id="UP000095282"/>
    </source>
</evidence>
<dbReference type="Proteomes" id="UP000095282">
    <property type="component" value="Unplaced"/>
</dbReference>
<evidence type="ECO:0000313" key="2">
    <source>
        <dbReference type="WBParaSite" id="Csp11.Scaffold630.g18489.t2"/>
    </source>
</evidence>
<accession>A0A1I7UR24</accession>
<name>A0A1I7UR24_9PELO</name>
<proteinExistence type="predicted"/>